<dbReference type="InterPro" id="IPR036005">
    <property type="entry name" value="Creatinase/aminopeptidase-like"/>
</dbReference>
<organism evidence="2 3">
    <name type="scientific">Portunus trituberculatus</name>
    <name type="common">Swimming crab</name>
    <name type="synonym">Neptunus trituberculatus</name>
    <dbReference type="NCBI Taxonomy" id="210409"/>
    <lineage>
        <taxon>Eukaryota</taxon>
        <taxon>Metazoa</taxon>
        <taxon>Ecdysozoa</taxon>
        <taxon>Arthropoda</taxon>
        <taxon>Crustacea</taxon>
        <taxon>Multicrustacea</taxon>
        <taxon>Malacostraca</taxon>
        <taxon>Eumalacostraca</taxon>
        <taxon>Eucarida</taxon>
        <taxon>Decapoda</taxon>
        <taxon>Pleocyemata</taxon>
        <taxon>Brachyura</taxon>
        <taxon>Eubrachyura</taxon>
        <taxon>Portunoidea</taxon>
        <taxon>Portunidae</taxon>
        <taxon>Portuninae</taxon>
        <taxon>Portunus</taxon>
    </lineage>
</organism>
<dbReference type="Gene3D" id="3.90.230.10">
    <property type="entry name" value="Creatinase/methionine aminopeptidase superfamily"/>
    <property type="match status" value="1"/>
</dbReference>
<evidence type="ECO:0000313" key="2">
    <source>
        <dbReference type="EMBL" id="MPD03154.1"/>
    </source>
</evidence>
<dbReference type="InterPro" id="IPR050422">
    <property type="entry name" value="X-Pro_aminopeptidase_P"/>
</dbReference>
<dbReference type="OrthoDB" id="9995434at2759"/>
<comment type="caution">
    <text evidence="2">The sequence shown here is derived from an EMBL/GenBank/DDBJ whole genome shotgun (WGS) entry which is preliminary data.</text>
</comment>
<evidence type="ECO:0000313" key="3">
    <source>
        <dbReference type="Proteomes" id="UP000324222"/>
    </source>
</evidence>
<dbReference type="PANTHER" id="PTHR43763">
    <property type="entry name" value="XAA-PRO AMINOPEPTIDASE 1"/>
    <property type="match status" value="1"/>
</dbReference>
<sequence>MSFETISAFGPNGAVIHYRPRQDTKLHITADNLYLVDSGGQYKAYLCPTDGTTDVTRTMHYGTPTPMQVEAYTRVLMGAIDLATLVFPEGTGDTDVDILARR</sequence>
<reference evidence="2 3" key="1">
    <citation type="submission" date="2019-05" db="EMBL/GenBank/DDBJ databases">
        <title>Another draft genome of Portunus trituberculatus and its Hox gene families provides insights of decapod evolution.</title>
        <authorList>
            <person name="Jeong J.-H."/>
            <person name="Song I."/>
            <person name="Kim S."/>
            <person name="Choi T."/>
            <person name="Kim D."/>
            <person name="Ryu S."/>
            <person name="Kim W."/>
        </authorList>
    </citation>
    <scope>NUCLEOTIDE SEQUENCE [LARGE SCALE GENOMIC DNA]</scope>
    <source>
        <tissue evidence="2">Muscle</tissue>
    </source>
</reference>
<keyword evidence="2" id="KW-0031">Aminopeptidase</keyword>
<dbReference type="AlphaFoldDB" id="A0A5B7K939"/>
<keyword evidence="3" id="KW-1185">Reference proteome</keyword>
<feature type="domain" description="Peptidase M24" evidence="1">
    <location>
        <begin position="1"/>
        <end position="101"/>
    </location>
</feature>
<keyword evidence="2" id="KW-0378">Hydrolase</keyword>
<dbReference type="Proteomes" id="UP000324222">
    <property type="component" value="Unassembled WGS sequence"/>
</dbReference>
<evidence type="ECO:0000259" key="1">
    <source>
        <dbReference type="Pfam" id="PF00557"/>
    </source>
</evidence>
<keyword evidence="2" id="KW-0645">Protease</keyword>
<dbReference type="SUPFAM" id="SSF55920">
    <property type="entry name" value="Creatinase/aminopeptidase"/>
    <property type="match status" value="1"/>
</dbReference>
<gene>
    <name evidence="2" type="primary">XPNPEP2_2</name>
    <name evidence="2" type="ORF">E2C01_098778</name>
</gene>
<proteinExistence type="predicted"/>
<dbReference type="Pfam" id="PF00557">
    <property type="entry name" value="Peptidase_M24"/>
    <property type="match status" value="1"/>
</dbReference>
<accession>A0A5B7K939</accession>
<dbReference type="PANTHER" id="PTHR43763:SF6">
    <property type="entry name" value="XAA-PRO AMINOPEPTIDASE 1"/>
    <property type="match status" value="1"/>
</dbReference>
<name>A0A5B7K939_PORTR</name>
<protein>
    <submittedName>
        <fullName evidence="2">Xaa-Pro aminopeptidase 2</fullName>
    </submittedName>
</protein>
<dbReference type="GO" id="GO:0004177">
    <property type="term" value="F:aminopeptidase activity"/>
    <property type="evidence" value="ECO:0007669"/>
    <property type="project" value="UniProtKB-KW"/>
</dbReference>
<dbReference type="EMBL" id="VSRR010134923">
    <property type="protein sequence ID" value="MPD03154.1"/>
    <property type="molecule type" value="Genomic_DNA"/>
</dbReference>
<dbReference type="InterPro" id="IPR000994">
    <property type="entry name" value="Pept_M24"/>
</dbReference>